<gene>
    <name evidence="3" type="ORF">SAMN06265355_110181</name>
</gene>
<reference evidence="4" key="1">
    <citation type="submission" date="2017-06" db="EMBL/GenBank/DDBJ databases">
        <authorList>
            <person name="Varghese N."/>
            <person name="Submissions S."/>
        </authorList>
    </citation>
    <scope>NUCLEOTIDE SEQUENCE [LARGE SCALE GENOMIC DNA]</scope>
    <source>
        <strain evidence="4">DSM 44485</strain>
    </source>
</reference>
<dbReference type="Proteomes" id="UP000198420">
    <property type="component" value="Unassembled WGS sequence"/>
</dbReference>
<dbReference type="Gene3D" id="3.30.70.100">
    <property type="match status" value="1"/>
</dbReference>
<dbReference type="InterPro" id="IPR007138">
    <property type="entry name" value="ABM_dom"/>
</dbReference>
<keyword evidence="1" id="KW-1133">Transmembrane helix</keyword>
<evidence type="ECO:0000259" key="2">
    <source>
        <dbReference type="Pfam" id="PF03992"/>
    </source>
</evidence>
<feature type="transmembrane region" description="Helical" evidence="1">
    <location>
        <begin position="149"/>
        <end position="169"/>
    </location>
</feature>
<dbReference type="Pfam" id="PF03992">
    <property type="entry name" value="ABM"/>
    <property type="match status" value="1"/>
</dbReference>
<name>A0A239BG11_9ACTN</name>
<evidence type="ECO:0000256" key="1">
    <source>
        <dbReference type="SAM" id="Phobius"/>
    </source>
</evidence>
<organism evidence="3 4">
    <name type="scientific">Actinomadura mexicana</name>
    <dbReference type="NCBI Taxonomy" id="134959"/>
    <lineage>
        <taxon>Bacteria</taxon>
        <taxon>Bacillati</taxon>
        <taxon>Actinomycetota</taxon>
        <taxon>Actinomycetes</taxon>
        <taxon>Streptosporangiales</taxon>
        <taxon>Thermomonosporaceae</taxon>
        <taxon>Actinomadura</taxon>
    </lineage>
</organism>
<keyword evidence="1" id="KW-0472">Membrane</keyword>
<dbReference type="InterPro" id="IPR011008">
    <property type="entry name" value="Dimeric_a/b-barrel"/>
</dbReference>
<dbReference type="RefSeq" id="WP_089314377.1">
    <property type="nucleotide sequence ID" value="NZ_FZNP01000010.1"/>
</dbReference>
<proteinExistence type="predicted"/>
<feature type="transmembrane region" description="Helical" evidence="1">
    <location>
        <begin position="118"/>
        <end position="137"/>
    </location>
</feature>
<evidence type="ECO:0000313" key="4">
    <source>
        <dbReference type="Proteomes" id="UP000198420"/>
    </source>
</evidence>
<dbReference type="PANTHER" id="PTHR40057">
    <property type="entry name" value="SLR1162 PROTEIN"/>
    <property type="match status" value="1"/>
</dbReference>
<dbReference type="SUPFAM" id="SSF54909">
    <property type="entry name" value="Dimeric alpha+beta barrel"/>
    <property type="match status" value="1"/>
</dbReference>
<sequence>MASTETEPVTIVFTWDVKPGRERDFEEWAEGLHEVATRYSGHQGATWLRAEGSRHRYYTVVNFADQERLDRWLNSGERADWIERVSGIADERRQDTTGLETWFNLPGESVPPPSKLKMIVITFCAVYPLSLLLQTFVTPLTQAWPLPVRALTFPVIVIPLLTLFVMPGLSRAFRRWLYPIGRTHRPARPGR</sequence>
<keyword evidence="1" id="KW-0812">Transmembrane</keyword>
<feature type="domain" description="ABM" evidence="2">
    <location>
        <begin position="8"/>
        <end position="83"/>
    </location>
</feature>
<keyword evidence="4" id="KW-1185">Reference proteome</keyword>
<evidence type="ECO:0000313" key="3">
    <source>
        <dbReference type="EMBL" id="SNS06659.1"/>
    </source>
</evidence>
<protein>
    <recommendedName>
        <fullName evidence="2">ABM domain-containing protein</fullName>
    </recommendedName>
</protein>
<dbReference type="AlphaFoldDB" id="A0A239BG11"/>
<dbReference type="EMBL" id="FZNP01000010">
    <property type="protein sequence ID" value="SNS06659.1"/>
    <property type="molecule type" value="Genomic_DNA"/>
</dbReference>
<dbReference type="PANTHER" id="PTHR40057:SF1">
    <property type="entry name" value="SLR1162 PROTEIN"/>
    <property type="match status" value="1"/>
</dbReference>
<dbReference type="InterPro" id="IPR038762">
    <property type="entry name" value="ABM_predict"/>
</dbReference>
<dbReference type="OrthoDB" id="1494254at2"/>
<accession>A0A239BG11</accession>